<proteinExistence type="predicted"/>
<evidence type="ECO:0000313" key="1">
    <source>
        <dbReference type="EMBL" id="MPM42471.1"/>
    </source>
</evidence>
<sequence>MLVLKEDFVVAGIDERFKGLLHLLGLLLMLHLASNVEDGGQIMDDSRIRVFELRCKGFGPKVGLILAQVAFDQVSFCGFSVHDVLYNLL</sequence>
<comment type="caution">
    <text evidence="1">The sequence shown here is derived from an EMBL/GenBank/DDBJ whole genome shotgun (WGS) entry which is preliminary data.</text>
</comment>
<name>A0A644ZRF8_9ZZZZ</name>
<accession>A0A644ZRF8</accession>
<dbReference type="EMBL" id="VSSQ01009743">
    <property type="protein sequence ID" value="MPM42471.1"/>
    <property type="molecule type" value="Genomic_DNA"/>
</dbReference>
<organism evidence="1">
    <name type="scientific">bioreactor metagenome</name>
    <dbReference type="NCBI Taxonomy" id="1076179"/>
    <lineage>
        <taxon>unclassified sequences</taxon>
        <taxon>metagenomes</taxon>
        <taxon>ecological metagenomes</taxon>
    </lineage>
</organism>
<dbReference type="AlphaFoldDB" id="A0A644ZRF8"/>
<gene>
    <name evidence="1" type="ORF">SDC9_89136</name>
</gene>
<reference evidence="1" key="1">
    <citation type="submission" date="2019-08" db="EMBL/GenBank/DDBJ databases">
        <authorList>
            <person name="Kucharzyk K."/>
            <person name="Murdoch R.W."/>
            <person name="Higgins S."/>
            <person name="Loffler F."/>
        </authorList>
    </citation>
    <scope>NUCLEOTIDE SEQUENCE</scope>
</reference>
<protein>
    <submittedName>
        <fullName evidence="1">Uncharacterized protein</fullName>
    </submittedName>
</protein>